<evidence type="ECO:0000256" key="4">
    <source>
        <dbReference type="ARBA" id="ARBA00023014"/>
    </source>
</evidence>
<evidence type="ECO:0000259" key="7">
    <source>
        <dbReference type="PROSITE" id="PS51296"/>
    </source>
</evidence>
<dbReference type="PRINTS" id="PR00162">
    <property type="entry name" value="RIESKE"/>
</dbReference>
<dbReference type="PANTHER" id="PTHR10134">
    <property type="entry name" value="CYTOCHROME B-C1 COMPLEX SUBUNIT RIESKE, MITOCHONDRIAL"/>
    <property type="match status" value="1"/>
</dbReference>
<dbReference type="Gene3D" id="2.102.10.10">
    <property type="entry name" value="Rieske [2Fe-2S] iron-sulphur domain"/>
    <property type="match status" value="1"/>
</dbReference>
<name>A0ABS1HL18_9BACT</name>
<evidence type="ECO:0000256" key="1">
    <source>
        <dbReference type="ARBA" id="ARBA00022714"/>
    </source>
</evidence>
<dbReference type="RefSeq" id="WP_200465597.1">
    <property type="nucleotide sequence ID" value="NZ_JAENRR010000032.1"/>
</dbReference>
<accession>A0ABS1HL18</accession>
<reference evidence="8 9" key="1">
    <citation type="submission" date="2021-01" db="EMBL/GenBank/DDBJ databases">
        <title>Carboxyliciviraga sp.nov., isolated from coastal sediments.</title>
        <authorList>
            <person name="Lu D."/>
            <person name="Zhang T."/>
        </authorList>
    </citation>
    <scope>NUCLEOTIDE SEQUENCE [LARGE SCALE GENOMIC DNA]</scope>
    <source>
        <strain evidence="8 9">N1Y132</strain>
    </source>
</reference>
<dbReference type="EMBL" id="JAENRR010000032">
    <property type="protein sequence ID" value="MBK3518369.1"/>
    <property type="molecule type" value="Genomic_DNA"/>
</dbReference>
<keyword evidence="1" id="KW-0001">2Fe-2S</keyword>
<evidence type="ECO:0000256" key="2">
    <source>
        <dbReference type="ARBA" id="ARBA00022723"/>
    </source>
</evidence>
<dbReference type="SUPFAM" id="SSF50022">
    <property type="entry name" value="ISP domain"/>
    <property type="match status" value="1"/>
</dbReference>
<organism evidence="8 9">
    <name type="scientific">Carboxylicivirga marina</name>
    <dbReference type="NCBI Taxonomy" id="2800988"/>
    <lineage>
        <taxon>Bacteria</taxon>
        <taxon>Pseudomonadati</taxon>
        <taxon>Bacteroidota</taxon>
        <taxon>Bacteroidia</taxon>
        <taxon>Marinilabiliales</taxon>
        <taxon>Marinilabiliaceae</taxon>
        <taxon>Carboxylicivirga</taxon>
    </lineage>
</organism>
<protein>
    <submittedName>
        <fullName evidence="8">Ubiquinol-cytochrome c reductase iron-sulfur subunit</fullName>
    </submittedName>
</protein>
<keyword evidence="5" id="KW-1015">Disulfide bond</keyword>
<dbReference type="PROSITE" id="PS51296">
    <property type="entry name" value="RIESKE"/>
    <property type="match status" value="1"/>
</dbReference>
<keyword evidence="4" id="KW-0411">Iron-sulfur</keyword>
<dbReference type="Pfam" id="PF00355">
    <property type="entry name" value="Rieske"/>
    <property type="match status" value="1"/>
</dbReference>
<sequence length="157" mass="17753">MSFIKKITRRSFIKRAIITIVSLELIYVFVNLLKKGNDSQETSKLFDAGEIDTFENGKVYPFNTERFYLSRLKDGGFLAISTKCTHLGCTVQFKNSDNKFLCPCHASAFNKHGEVLAPPATRALDLFPITISNDKVMVDTANPVKRNKHNRSQITYA</sequence>
<dbReference type="InterPro" id="IPR005805">
    <property type="entry name" value="Rieske_Fe-S_prot_C"/>
</dbReference>
<evidence type="ECO:0000256" key="5">
    <source>
        <dbReference type="ARBA" id="ARBA00023157"/>
    </source>
</evidence>
<evidence type="ECO:0000313" key="9">
    <source>
        <dbReference type="Proteomes" id="UP000605676"/>
    </source>
</evidence>
<dbReference type="Proteomes" id="UP000605676">
    <property type="component" value="Unassembled WGS sequence"/>
</dbReference>
<dbReference type="CDD" id="cd03467">
    <property type="entry name" value="Rieske"/>
    <property type="match status" value="1"/>
</dbReference>
<feature type="domain" description="Rieske" evidence="7">
    <location>
        <begin position="45"/>
        <end position="138"/>
    </location>
</feature>
<proteinExistence type="predicted"/>
<gene>
    <name evidence="8" type="ORF">JIV24_13580</name>
</gene>
<dbReference type="InterPro" id="IPR036922">
    <property type="entry name" value="Rieske_2Fe-2S_sf"/>
</dbReference>
<keyword evidence="9" id="KW-1185">Reference proteome</keyword>
<comment type="caution">
    <text evidence="8">The sequence shown here is derived from an EMBL/GenBank/DDBJ whole genome shotgun (WGS) entry which is preliminary data.</text>
</comment>
<evidence type="ECO:0000256" key="3">
    <source>
        <dbReference type="ARBA" id="ARBA00023004"/>
    </source>
</evidence>
<keyword evidence="3" id="KW-0408">Iron</keyword>
<keyword evidence="2" id="KW-0479">Metal-binding</keyword>
<evidence type="ECO:0000256" key="6">
    <source>
        <dbReference type="ARBA" id="ARBA00034078"/>
    </source>
</evidence>
<dbReference type="InterPro" id="IPR017941">
    <property type="entry name" value="Rieske_2Fe-2S"/>
</dbReference>
<evidence type="ECO:0000313" key="8">
    <source>
        <dbReference type="EMBL" id="MBK3518369.1"/>
    </source>
</evidence>
<comment type="cofactor">
    <cofactor evidence="6">
        <name>[2Fe-2S] cluster</name>
        <dbReference type="ChEBI" id="CHEBI:190135"/>
    </cofactor>
</comment>
<dbReference type="InterPro" id="IPR014349">
    <property type="entry name" value="Rieske_Fe-S_prot"/>
</dbReference>